<dbReference type="InterPro" id="IPR001173">
    <property type="entry name" value="Glyco_trans_2-like"/>
</dbReference>
<feature type="domain" description="Glycosyltransferase 2-like" evidence="6">
    <location>
        <begin position="3"/>
        <end position="124"/>
    </location>
</feature>
<dbReference type="InterPro" id="IPR029044">
    <property type="entry name" value="Nucleotide-diphossugar_trans"/>
</dbReference>
<gene>
    <name evidence="7" type="ORF">LYSCAS_15490</name>
</gene>
<evidence type="ECO:0000256" key="4">
    <source>
        <dbReference type="ARBA" id="ARBA00022679"/>
    </source>
</evidence>
<keyword evidence="5" id="KW-0472">Membrane</keyword>
<evidence type="ECO:0000313" key="8">
    <source>
        <dbReference type="Proteomes" id="UP000681317"/>
    </source>
</evidence>
<evidence type="ECO:0000313" key="7">
    <source>
        <dbReference type="EMBL" id="BCT92525.1"/>
    </source>
</evidence>
<proteinExistence type="predicted"/>
<evidence type="ECO:0000259" key="6">
    <source>
        <dbReference type="Pfam" id="PF00535"/>
    </source>
</evidence>
<protein>
    <submittedName>
        <fullName evidence="7">Glycosyl transferase family 2</fullName>
    </submittedName>
</protein>
<evidence type="ECO:0000256" key="5">
    <source>
        <dbReference type="ARBA" id="ARBA00023136"/>
    </source>
</evidence>
<keyword evidence="8" id="KW-1185">Reference proteome</keyword>
<keyword evidence="3" id="KW-0328">Glycosyltransferase</keyword>
<dbReference type="PANTHER" id="PTHR43646">
    <property type="entry name" value="GLYCOSYLTRANSFERASE"/>
    <property type="match status" value="1"/>
</dbReference>
<dbReference type="Proteomes" id="UP000681317">
    <property type="component" value="Chromosome"/>
</dbReference>
<dbReference type="GO" id="GO:0016740">
    <property type="term" value="F:transferase activity"/>
    <property type="evidence" value="ECO:0007669"/>
    <property type="project" value="UniProtKB-KW"/>
</dbReference>
<evidence type="ECO:0000256" key="3">
    <source>
        <dbReference type="ARBA" id="ARBA00022676"/>
    </source>
</evidence>
<dbReference type="RefSeq" id="WP_213437381.1">
    <property type="nucleotide sequence ID" value="NZ_AP024545.1"/>
</dbReference>
<comment type="subcellular location">
    <subcellularLocation>
        <location evidence="1">Cell membrane</location>
    </subcellularLocation>
</comment>
<name>A0ABN6FS66_9GAMM</name>
<dbReference type="Pfam" id="PF00535">
    <property type="entry name" value="Glycos_transf_2"/>
    <property type="match status" value="1"/>
</dbReference>
<evidence type="ECO:0000256" key="1">
    <source>
        <dbReference type="ARBA" id="ARBA00004236"/>
    </source>
</evidence>
<keyword evidence="4 7" id="KW-0808">Transferase</keyword>
<dbReference type="PANTHER" id="PTHR43646:SF2">
    <property type="entry name" value="GLYCOSYLTRANSFERASE 2-LIKE DOMAIN-CONTAINING PROTEIN"/>
    <property type="match status" value="1"/>
</dbReference>
<keyword evidence="2" id="KW-1003">Cell membrane</keyword>
<sequence length="232" mass="25001">MWSFIVPAHDEAPLLGATLDALHAAARDAGFDYECVVVDDASTDATAEVARAHGARVVSVAFRHIAATRNAGAAASTGERLCFVDADTLVNAALLRAANAALDAGAAGGGCAVRLSGNVAWPVRAFTALLMQAFRWTHVTPGCFVFCTRAAFHATGGFDESYYAAEDVVFSRALARIGRIAILREAVHTSDRKLRTFGVLDHFRLMLRFALGGRRVLRSRDALALWYARRRH</sequence>
<reference evidence="7 8" key="1">
    <citation type="submission" date="2021-03" db="EMBL/GenBank/DDBJ databases">
        <title>Complete Genome Sequences of Two Lysobacter Strains Isolated from Sea Water (Lysobacter caseinilyticus) and Soil (Lysobacter helvus) in South Korea.</title>
        <authorList>
            <person name="Watanabe Y."/>
            <person name="Arakawa K."/>
        </authorList>
    </citation>
    <scope>NUCLEOTIDE SEQUENCE [LARGE SCALE GENOMIC DNA]</scope>
    <source>
        <strain evidence="7 8">KVB24</strain>
    </source>
</reference>
<accession>A0ABN6FS66</accession>
<dbReference type="Gene3D" id="3.90.550.10">
    <property type="entry name" value="Spore Coat Polysaccharide Biosynthesis Protein SpsA, Chain A"/>
    <property type="match status" value="1"/>
</dbReference>
<organism evidence="7 8">
    <name type="scientific">Noviluteimonas caseinilytica</name>
    <dbReference type="NCBI Taxonomy" id="2675101"/>
    <lineage>
        <taxon>Bacteria</taxon>
        <taxon>Pseudomonadati</taxon>
        <taxon>Pseudomonadota</taxon>
        <taxon>Gammaproteobacteria</taxon>
        <taxon>Lysobacterales</taxon>
        <taxon>Lysobacteraceae</taxon>
        <taxon>Noviluteimonas</taxon>
    </lineage>
</organism>
<dbReference type="EMBL" id="AP024545">
    <property type="protein sequence ID" value="BCT92525.1"/>
    <property type="molecule type" value="Genomic_DNA"/>
</dbReference>
<dbReference type="SUPFAM" id="SSF53448">
    <property type="entry name" value="Nucleotide-diphospho-sugar transferases"/>
    <property type="match status" value="1"/>
</dbReference>
<evidence type="ECO:0000256" key="2">
    <source>
        <dbReference type="ARBA" id="ARBA00022475"/>
    </source>
</evidence>